<protein>
    <recommendedName>
        <fullName evidence="7">Cercosporin MFS transporter CTB4</fullName>
    </recommendedName>
    <alternativeName>
        <fullName evidence="8">Cercosporin toxin biosynthesis cluster protein 4</fullName>
    </alternativeName>
</protein>
<keyword evidence="3 10" id="KW-1133">Transmembrane helix</keyword>
<comment type="function">
    <text evidence="6">MFS transporter; part of the gene cluster that mediates the biosynthesis of cercosporin, a light-activated, non-host-selective toxin. The perylenequinone chromophore of cercosporin absorbs light energy to attain an electronically-activated triplet state and produces active oxygen species such as the hydroxyl radical, superoxide, hydrogen peroxide or singlet oxygen upon reaction with oxygen molecules. These reactive oxygen species cause damage to various cellular components including lipids, proteins and nucleic acids. Responsible for secretion and accumulation of cercosporin, but does not play any roles in self-protection against the toxicity of cercosporin.</text>
</comment>
<evidence type="ECO:0000256" key="9">
    <source>
        <dbReference type="SAM" id="MobiDB-lite"/>
    </source>
</evidence>
<dbReference type="FunCoup" id="A0A2K1QLA3">
    <property type="interactions" value="7"/>
</dbReference>
<dbReference type="CDD" id="cd17323">
    <property type="entry name" value="MFS_Tpo1_MDR_like"/>
    <property type="match status" value="1"/>
</dbReference>
<evidence type="ECO:0000256" key="8">
    <source>
        <dbReference type="ARBA" id="ARBA00077167"/>
    </source>
</evidence>
<dbReference type="GO" id="GO:0015244">
    <property type="term" value="F:fluconazole transmembrane transporter activity"/>
    <property type="evidence" value="ECO:0007669"/>
    <property type="project" value="TreeGrafter"/>
</dbReference>
<dbReference type="PANTHER" id="PTHR23502:SF23">
    <property type="entry name" value="FLUCONAZOLE RESISTANCE PROTEIN 1"/>
    <property type="match status" value="1"/>
</dbReference>
<dbReference type="PANTHER" id="PTHR23502">
    <property type="entry name" value="MAJOR FACILITATOR SUPERFAMILY"/>
    <property type="match status" value="1"/>
</dbReference>
<feature type="compositionally biased region" description="Polar residues" evidence="9">
    <location>
        <begin position="47"/>
        <end position="57"/>
    </location>
</feature>
<name>A0A2K1QLA3_9PEZI</name>
<feature type="domain" description="Major facilitator superfamily (MFS) profile" evidence="11">
    <location>
        <begin position="143"/>
        <end position="574"/>
    </location>
</feature>
<dbReference type="SUPFAM" id="SSF103473">
    <property type="entry name" value="MFS general substrate transporter"/>
    <property type="match status" value="1"/>
</dbReference>
<dbReference type="InParanoid" id="A0A2K1QLA3"/>
<dbReference type="PROSITE" id="PS50850">
    <property type="entry name" value="MFS"/>
    <property type="match status" value="1"/>
</dbReference>
<comment type="subcellular location">
    <subcellularLocation>
        <location evidence="1">Membrane</location>
        <topology evidence="1">Multi-pass membrane protein</topology>
    </subcellularLocation>
</comment>
<dbReference type="GO" id="GO:1990961">
    <property type="term" value="P:xenobiotic detoxification by transmembrane export across the plasma membrane"/>
    <property type="evidence" value="ECO:0007669"/>
    <property type="project" value="TreeGrafter"/>
</dbReference>
<feature type="transmembrane region" description="Helical" evidence="10">
    <location>
        <begin position="236"/>
        <end position="258"/>
    </location>
</feature>
<evidence type="ECO:0000313" key="12">
    <source>
        <dbReference type="EMBL" id="PNS15924.1"/>
    </source>
</evidence>
<evidence type="ECO:0000256" key="4">
    <source>
        <dbReference type="ARBA" id="ARBA00023136"/>
    </source>
</evidence>
<feature type="compositionally biased region" description="Basic and acidic residues" evidence="9">
    <location>
        <begin position="59"/>
        <end position="69"/>
    </location>
</feature>
<dbReference type="Gene3D" id="1.20.1250.20">
    <property type="entry name" value="MFS general substrate transporter like domains"/>
    <property type="match status" value="1"/>
</dbReference>
<feature type="transmembrane region" description="Helical" evidence="10">
    <location>
        <begin position="524"/>
        <end position="542"/>
    </location>
</feature>
<accession>A0A2K1QLA3</accession>
<keyword evidence="13" id="KW-1185">Reference proteome</keyword>
<feature type="transmembrane region" description="Helical" evidence="10">
    <location>
        <begin position="456"/>
        <end position="475"/>
    </location>
</feature>
<keyword evidence="2 10" id="KW-0812">Transmembrane</keyword>
<feature type="transmembrane region" description="Helical" evidence="10">
    <location>
        <begin position="174"/>
        <end position="197"/>
    </location>
</feature>
<evidence type="ECO:0000256" key="3">
    <source>
        <dbReference type="ARBA" id="ARBA00022989"/>
    </source>
</evidence>
<dbReference type="InterPro" id="IPR020846">
    <property type="entry name" value="MFS_dom"/>
</dbReference>
<evidence type="ECO:0000313" key="13">
    <source>
        <dbReference type="Proteomes" id="UP000243797"/>
    </source>
</evidence>
<evidence type="ECO:0000256" key="10">
    <source>
        <dbReference type="SAM" id="Phobius"/>
    </source>
</evidence>
<comment type="similarity">
    <text evidence="5">Belongs to the major facilitator superfamily. CAR1 family.</text>
</comment>
<gene>
    <name evidence="12" type="ORF">CAC42_4325</name>
</gene>
<dbReference type="AlphaFoldDB" id="A0A2K1QLA3"/>
<dbReference type="OrthoDB" id="3357846at2759"/>
<feature type="transmembrane region" description="Helical" evidence="10">
    <location>
        <begin position="141"/>
        <end position="162"/>
    </location>
</feature>
<dbReference type="Pfam" id="PF07690">
    <property type="entry name" value="MFS_1"/>
    <property type="match status" value="1"/>
</dbReference>
<evidence type="ECO:0000259" key="11">
    <source>
        <dbReference type="PROSITE" id="PS50850"/>
    </source>
</evidence>
<sequence length="586" mass="64998">MVADLIRDSFFGHLVRLASGNKKFTYPEERDPSFAGRYYNYEKSTNMARYGQTTQPEEYSEKKSTKDSFESSPTPRPSEAFVRGQHGSVSSSATEVGAVPQVSNIAGTPIDPEKGRDLTVIDWDGSNDPENPRNWSTPKKFFVTFEICLLTTSVYIGSAIYTPGLYGVMEQFQVSQTVAVLGLCLFVAGYGLGPMVFAPMSEVPQIGRMPIYILTLVVFVALQVPVAMASNIGMLLAFRFLAGLFGSPVLATGGATLADIYPPKKQAYALSVWGLSAVAGPTLGPTVASFAVVAKGWTWSIWELMWLAGFSLVFLFFLLPETSQSNILFRKMRRIQRITGNDKLTCEPVLMGESMTGKDIAMMVFVRPITLNFQEPMVFLCNLYIALLYGLLYIWFESFPIAFLEIYRFPAGTFGLTYLGILAGGLITIGPFFAYLRFVQEKQFDADGNIQPEKRLIPAMFGGFMIPICLFWFGWSVGRTHWIVPIIGSGFFSVGAFCLFNSILTYLGDSYPNNVASVYAGNDLFRSAFGAGFPLFATAMYRRLGVDWASSTLAFISIAFIPIPFVLYKYGRTLRVNHSRFARKDI</sequence>
<feature type="transmembrane region" description="Helical" evidence="10">
    <location>
        <begin position="299"/>
        <end position="319"/>
    </location>
</feature>
<feature type="transmembrane region" description="Helical" evidence="10">
    <location>
        <begin position="270"/>
        <end position="293"/>
    </location>
</feature>
<feature type="transmembrane region" description="Helical" evidence="10">
    <location>
        <begin position="548"/>
        <end position="568"/>
    </location>
</feature>
<dbReference type="GO" id="GO:0005886">
    <property type="term" value="C:plasma membrane"/>
    <property type="evidence" value="ECO:0007669"/>
    <property type="project" value="TreeGrafter"/>
</dbReference>
<dbReference type="InterPro" id="IPR036259">
    <property type="entry name" value="MFS_trans_sf"/>
</dbReference>
<evidence type="ECO:0000256" key="1">
    <source>
        <dbReference type="ARBA" id="ARBA00004141"/>
    </source>
</evidence>
<comment type="caution">
    <text evidence="12">The sequence shown here is derived from an EMBL/GenBank/DDBJ whole genome shotgun (WGS) entry which is preliminary data.</text>
</comment>
<evidence type="ECO:0000256" key="6">
    <source>
        <dbReference type="ARBA" id="ARBA00053977"/>
    </source>
</evidence>
<organism evidence="12 13">
    <name type="scientific">Sphaceloma murrayae</name>
    <dbReference type="NCBI Taxonomy" id="2082308"/>
    <lineage>
        <taxon>Eukaryota</taxon>
        <taxon>Fungi</taxon>
        <taxon>Dikarya</taxon>
        <taxon>Ascomycota</taxon>
        <taxon>Pezizomycotina</taxon>
        <taxon>Dothideomycetes</taxon>
        <taxon>Dothideomycetidae</taxon>
        <taxon>Myriangiales</taxon>
        <taxon>Elsinoaceae</taxon>
        <taxon>Sphaceloma</taxon>
    </lineage>
</organism>
<proteinExistence type="inferred from homology"/>
<feature type="transmembrane region" description="Helical" evidence="10">
    <location>
        <begin position="481"/>
        <end position="504"/>
    </location>
</feature>
<dbReference type="Proteomes" id="UP000243797">
    <property type="component" value="Unassembled WGS sequence"/>
</dbReference>
<dbReference type="FunFam" id="1.20.1250.20:FF:000011">
    <property type="entry name" value="MFS multidrug transporter, putative"/>
    <property type="match status" value="1"/>
</dbReference>
<keyword evidence="4 10" id="KW-0472">Membrane</keyword>
<evidence type="ECO:0000256" key="5">
    <source>
        <dbReference type="ARBA" id="ARBA00038347"/>
    </source>
</evidence>
<feature type="transmembrane region" description="Helical" evidence="10">
    <location>
        <begin position="209"/>
        <end position="230"/>
    </location>
</feature>
<evidence type="ECO:0000256" key="7">
    <source>
        <dbReference type="ARBA" id="ARBA00069139"/>
    </source>
</evidence>
<feature type="transmembrane region" description="Helical" evidence="10">
    <location>
        <begin position="416"/>
        <end position="436"/>
    </location>
</feature>
<reference evidence="12 13" key="1">
    <citation type="submission" date="2017-06" db="EMBL/GenBank/DDBJ databases">
        <title>Draft genome sequence of a variant of Elsinoe murrayae.</title>
        <authorList>
            <person name="Cheng Q."/>
        </authorList>
    </citation>
    <scope>NUCLEOTIDE SEQUENCE [LARGE SCALE GENOMIC DNA]</scope>
    <source>
        <strain evidence="12 13">CQ-2017a</strain>
    </source>
</reference>
<feature type="region of interest" description="Disordered" evidence="9">
    <location>
        <begin position="47"/>
        <end position="132"/>
    </location>
</feature>
<feature type="transmembrane region" description="Helical" evidence="10">
    <location>
        <begin position="377"/>
        <end position="396"/>
    </location>
</feature>
<dbReference type="STRING" id="2082308.A0A2K1QLA3"/>
<dbReference type="InterPro" id="IPR011701">
    <property type="entry name" value="MFS"/>
</dbReference>
<evidence type="ECO:0000256" key="2">
    <source>
        <dbReference type="ARBA" id="ARBA00022692"/>
    </source>
</evidence>
<dbReference type="EMBL" id="NKHZ01000060">
    <property type="protein sequence ID" value="PNS15924.1"/>
    <property type="molecule type" value="Genomic_DNA"/>
</dbReference>